<evidence type="ECO:0000313" key="13">
    <source>
        <dbReference type="Proteomes" id="UP001566132"/>
    </source>
</evidence>
<organism evidence="12 13">
    <name type="scientific">Hypothenemus hampei</name>
    <name type="common">Coffee berry borer</name>
    <dbReference type="NCBI Taxonomy" id="57062"/>
    <lineage>
        <taxon>Eukaryota</taxon>
        <taxon>Metazoa</taxon>
        <taxon>Ecdysozoa</taxon>
        <taxon>Arthropoda</taxon>
        <taxon>Hexapoda</taxon>
        <taxon>Insecta</taxon>
        <taxon>Pterygota</taxon>
        <taxon>Neoptera</taxon>
        <taxon>Endopterygota</taxon>
        <taxon>Coleoptera</taxon>
        <taxon>Polyphaga</taxon>
        <taxon>Cucujiformia</taxon>
        <taxon>Curculionidae</taxon>
        <taxon>Scolytinae</taxon>
        <taxon>Hypothenemus</taxon>
    </lineage>
</organism>
<feature type="transmembrane region" description="Helical" evidence="10">
    <location>
        <begin position="7"/>
        <end position="28"/>
    </location>
</feature>
<dbReference type="Gene3D" id="1.10.287.70">
    <property type="match status" value="1"/>
</dbReference>
<evidence type="ECO:0000256" key="2">
    <source>
        <dbReference type="ARBA" id="ARBA00022448"/>
    </source>
</evidence>
<evidence type="ECO:0000259" key="11">
    <source>
        <dbReference type="Pfam" id="PF07885"/>
    </source>
</evidence>
<keyword evidence="6 10" id="KW-0472">Membrane</keyword>
<feature type="compositionally biased region" description="Basic and acidic residues" evidence="9">
    <location>
        <begin position="713"/>
        <end position="722"/>
    </location>
</feature>
<keyword evidence="4 10" id="KW-1133">Transmembrane helix</keyword>
<evidence type="ECO:0000256" key="10">
    <source>
        <dbReference type="SAM" id="Phobius"/>
    </source>
</evidence>
<dbReference type="PRINTS" id="PR01333">
    <property type="entry name" value="2POREKCHANEL"/>
</dbReference>
<feature type="domain" description="Potassium channel" evidence="11">
    <location>
        <begin position="86"/>
        <end position="144"/>
    </location>
</feature>
<feature type="transmembrane region" description="Helical" evidence="10">
    <location>
        <begin position="237"/>
        <end position="262"/>
    </location>
</feature>
<accession>A0ABD1EZ42</accession>
<evidence type="ECO:0000256" key="3">
    <source>
        <dbReference type="ARBA" id="ARBA00022692"/>
    </source>
</evidence>
<feature type="domain" description="Potassium channel" evidence="11">
    <location>
        <begin position="179"/>
        <end position="264"/>
    </location>
</feature>
<comment type="subcellular location">
    <subcellularLocation>
        <location evidence="1">Membrane</location>
        <topology evidence="1">Multi-pass membrane protein</topology>
    </subcellularLocation>
</comment>
<evidence type="ECO:0000256" key="6">
    <source>
        <dbReference type="ARBA" id="ARBA00023136"/>
    </source>
</evidence>
<dbReference type="InterPro" id="IPR013099">
    <property type="entry name" value="K_chnl_dom"/>
</dbReference>
<dbReference type="InterPro" id="IPR003280">
    <property type="entry name" value="2pore_dom_K_chnl"/>
</dbReference>
<dbReference type="Pfam" id="PF07885">
    <property type="entry name" value="Ion_trans_2"/>
    <property type="match status" value="2"/>
</dbReference>
<gene>
    <name evidence="12" type="ORF">ABEB36_005692</name>
</gene>
<dbReference type="GO" id="GO:0016020">
    <property type="term" value="C:membrane"/>
    <property type="evidence" value="ECO:0007669"/>
    <property type="project" value="UniProtKB-SubCell"/>
</dbReference>
<protein>
    <recommendedName>
        <fullName evidence="11">Potassium channel domain-containing protein</fullName>
    </recommendedName>
</protein>
<dbReference type="AlphaFoldDB" id="A0ABD1EZ42"/>
<dbReference type="EMBL" id="JBDJPC010000004">
    <property type="protein sequence ID" value="KAL1506303.1"/>
    <property type="molecule type" value="Genomic_DNA"/>
</dbReference>
<feature type="transmembrane region" description="Helical" evidence="10">
    <location>
        <begin position="123"/>
        <end position="141"/>
    </location>
</feature>
<feature type="transmembrane region" description="Helical" evidence="10">
    <location>
        <begin position="206"/>
        <end position="225"/>
    </location>
</feature>
<evidence type="ECO:0000313" key="12">
    <source>
        <dbReference type="EMBL" id="KAL1506303.1"/>
    </source>
</evidence>
<proteinExistence type="inferred from homology"/>
<evidence type="ECO:0000256" key="1">
    <source>
        <dbReference type="ARBA" id="ARBA00004141"/>
    </source>
</evidence>
<dbReference type="FunFam" id="1.10.287.70:FF:000210">
    <property type="entry name" value="Open rectifier potassium channel protein 1"/>
    <property type="match status" value="1"/>
</dbReference>
<name>A0ABD1EZ42_HYPHA</name>
<feature type="region of interest" description="Disordered" evidence="9">
    <location>
        <begin position="697"/>
        <end position="722"/>
    </location>
</feature>
<dbReference type="GO" id="GO:0034220">
    <property type="term" value="P:monoatomic ion transmembrane transport"/>
    <property type="evidence" value="ECO:0007669"/>
    <property type="project" value="UniProtKB-KW"/>
</dbReference>
<dbReference type="PANTHER" id="PTHR11003:SF352">
    <property type="entry name" value="BCDNA.GH04802-RELATED"/>
    <property type="match status" value="1"/>
</dbReference>
<keyword evidence="2 8" id="KW-0813">Transport</keyword>
<sequence length="722" mass="83263">MMSKKQWFVLLCLYAMYLLAGAAIFYYVEAKEEHKRAFEELEERKNLEILIREHFQGNYSARKFLFTSLTNYCGKPLDVNMSENPFEYKWDFYHSLFFVITVVSTIGYGNLAPTTMFTRIFMIFYGLVGIPMNGIVIYTLGDFFGKSFTKLHQRWKNSKLEAKLDYDSAKLGLIGQVILYLVPGFTFFIFLPSTIMTVFEGWPYDVSVYYSFVSLTTIGFGDYVAGVSDSFGFGLLYSVYQIFLLVWIIGGMGYVLMIINFITTGMRSKRIKQIEHMLSENIKNTPKKIRSELRTLLHEMLFMRVKPVYKGEFEYVPSVLERTQSCPDLTIYKKDSPTTVRKRAMSECYRAVNFQRVQSDSDLNRIDKERTFMPTSDLLNQTELLFKVCNALSCESLNKHEREAGAIHGFSDESILASEHYNVTHNKKRRAISDVKPPSMYLNEAVNGNTWYGADAEDAINEYRKRQRAKSVYEFKKPERENFFKRVRNRLMSRDESSQDVEKQKLPENIKQAIAEPPNLYIRRESLRSPTNQNQILEETSIADFIRALSAISTPEVLDDTSSGNSTPRVRRHGIVIAHSRRASLIPDFHAHEERSQRRYSLRPADENLLKTVIKGKDPKRKISVAFQGERRNSFLCEASNYSSIPPTLTENMIFNAEAQKSRSRNVGTVLPSTSDQVLSPPPYSSVAHRRFSIKQLNSPGSVFPSPIQKQLQKRERTDSFS</sequence>
<keyword evidence="3 8" id="KW-0812">Transmembrane</keyword>
<evidence type="ECO:0000256" key="4">
    <source>
        <dbReference type="ARBA" id="ARBA00022989"/>
    </source>
</evidence>
<comment type="similarity">
    <text evidence="8">Belongs to the two pore domain potassium channel (TC 1.A.1.8) family.</text>
</comment>
<evidence type="ECO:0000256" key="8">
    <source>
        <dbReference type="RuleBase" id="RU003857"/>
    </source>
</evidence>
<evidence type="ECO:0000256" key="9">
    <source>
        <dbReference type="SAM" id="MobiDB-lite"/>
    </source>
</evidence>
<evidence type="ECO:0000256" key="5">
    <source>
        <dbReference type="ARBA" id="ARBA00023065"/>
    </source>
</evidence>
<feature type="transmembrane region" description="Helical" evidence="10">
    <location>
        <begin position="177"/>
        <end position="199"/>
    </location>
</feature>
<reference evidence="12 13" key="1">
    <citation type="submission" date="2024-05" db="EMBL/GenBank/DDBJ databases">
        <title>Genetic variation in Jamaican populations of the coffee berry borer (Hypothenemus hampei).</title>
        <authorList>
            <person name="Errbii M."/>
            <person name="Myrie A."/>
        </authorList>
    </citation>
    <scope>NUCLEOTIDE SEQUENCE [LARGE SCALE GENOMIC DNA]</scope>
    <source>
        <strain evidence="12">JA-Hopewell-2020-01-JO</strain>
        <tissue evidence="12">Whole body</tissue>
    </source>
</reference>
<feature type="transmembrane region" description="Helical" evidence="10">
    <location>
        <begin position="92"/>
        <end position="111"/>
    </location>
</feature>
<dbReference type="SUPFAM" id="SSF81324">
    <property type="entry name" value="Voltage-gated potassium channels"/>
    <property type="match status" value="2"/>
</dbReference>
<dbReference type="PANTHER" id="PTHR11003">
    <property type="entry name" value="POTASSIUM CHANNEL, SUBFAMILY K"/>
    <property type="match status" value="1"/>
</dbReference>
<comment type="caution">
    <text evidence="12">The sequence shown here is derived from an EMBL/GenBank/DDBJ whole genome shotgun (WGS) entry which is preliminary data.</text>
</comment>
<keyword evidence="5 8" id="KW-0406">Ion transport</keyword>
<evidence type="ECO:0000256" key="7">
    <source>
        <dbReference type="ARBA" id="ARBA00023303"/>
    </source>
</evidence>
<dbReference type="Proteomes" id="UP001566132">
    <property type="component" value="Unassembled WGS sequence"/>
</dbReference>
<keyword evidence="13" id="KW-1185">Reference proteome</keyword>
<keyword evidence="7 8" id="KW-0407">Ion channel</keyword>